<evidence type="ECO:0000313" key="10">
    <source>
        <dbReference type="Proteomes" id="UP001430356"/>
    </source>
</evidence>
<comment type="subcellular location">
    <subcellularLocation>
        <location evidence="1">Nucleus</location>
    </subcellularLocation>
</comment>
<evidence type="ECO:0000313" key="9">
    <source>
        <dbReference type="EMBL" id="KAK7194367.1"/>
    </source>
</evidence>
<organism evidence="9 10">
    <name type="scientific">Novymonas esmeraldas</name>
    <dbReference type="NCBI Taxonomy" id="1808958"/>
    <lineage>
        <taxon>Eukaryota</taxon>
        <taxon>Discoba</taxon>
        <taxon>Euglenozoa</taxon>
        <taxon>Kinetoplastea</taxon>
        <taxon>Metakinetoplastina</taxon>
        <taxon>Trypanosomatida</taxon>
        <taxon>Trypanosomatidae</taxon>
        <taxon>Novymonas</taxon>
    </lineage>
</organism>
<comment type="caution">
    <text evidence="9">The sequence shown here is derived from an EMBL/GenBank/DDBJ whole genome shotgun (WGS) entry which is preliminary data.</text>
</comment>
<keyword evidence="3" id="KW-0156">Chromatin regulator</keyword>
<keyword evidence="10" id="KW-1185">Reference proteome</keyword>
<dbReference type="GO" id="GO:0000123">
    <property type="term" value="C:histone acetyltransferase complex"/>
    <property type="evidence" value="ECO:0007669"/>
    <property type="project" value="InterPro"/>
</dbReference>
<accession>A0AAW0EM49</accession>
<comment type="similarity">
    <text evidence="2">Belongs to the EAF6 family.</text>
</comment>
<dbReference type="AlphaFoldDB" id="A0AAW0EM49"/>
<dbReference type="Proteomes" id="UP001430356">
    <property type="component" value="Unassembled WGS sequence"/>
</dbReference>
<evidence type="ECO:0000256" key="8">
    <source>
        <dbReference type="SAM" id="MobiDB-lite"/>
    </source>
</evidence>
<dbReference type="EMBL" id="JAECZO010000035">
    <property type="protein sequence ID" value="KAK7194367.1"/>
    <property type="molecule type" value="Genomic_DNA"/>
</dbReference>
<dbReference type="PANTHER" id="PTHR13476">
    <property type="entry name" value="CHROMATIN MODIFICATION-RELATED PROTEIN MEAF6"/>
    <property type="match status" value="1"/>
</dbReference>
<evidence type="ECO:0000256" key="4">
    <source>
        <dbReference type="ARBA" id="ARBA00023015"/>
    </source>
</evidence>
<evidence type="ECO:0000256" key="7">
    <source>
        <dbReference type="ARBA" id="ARBA00023242"/>
    </source>
</evidence>
<keyword evidence="7" id="KW-0539">Nucleus</keyword>
<evidence type="ECO:0000256" key="3">
    <source>
        <dbReference type="ARBA" id="ARBA00022853"/>
    </source>
</evidence>
<dbReference type="GO" id="GO:0005634">
    <property type="term" value="C:nucleus"/>
    <property type="evidence" value="ECO:0007669"/>
    <property type="project" value="UniProtKB-SubCell"/>
</dbReference>
<evidence type="ECO:0000256" key="6">
    <source>
        <dbReference type="ARBA" id="ARBA00023163"/>
    </source>
</evidence>
<dbReference type="GO" id="GO:0006325">
    <property type="term" value="P:chromatin organization"/>
    <property type="evidence" value="ECO:0007669"/>
    <property type="project" value="UniProtKB-KW"/>
</dbReference>
<keyword evidence="6" id="KW-0804">Transcription</keyword>
<protein>
    <submittedName>
        <fullName evidence="9">Histone acetyltransferase subunit NuA4</fullName>
    </submittedName>
</protein>
<name>A0AAW0EM49_9TRYP</name>
<keyword evidence="4" id="KW-0805">Transcription regulation</keyword>
<dbReference type="InterPro" id="IPR015418">
    <property type="entry name" value="Eaf6"/>
</dbReference>
<gene>
    <name evidence="9" type="ORF">NESM_000352600</name>
</gene>
<keyword evidence="5" id="KW-0175">Coiled coil</keyword>
<evidence type="ECO:0000256" key="1">
    <source>
        <dbReference type="ARBA" id="ARBA00004123"/>
    </source>
</evidence>
<sequence length="322" mass="32806">MSKRDHGVSKAMGADGQLRQEAAVLLTPEVAEELAHILQRRESTERAVQRLDLEVYELESAFLKHCVSHGGSLFDGFGLERHAGAHRSPIAVLTPLATPLATSPAALVSAGFDVATGSAPGSPLRSAAGGEAQARTYRVLSDCFGVRGGAGAGAAVSGCGAADDAVGVGAPSIGSVLTAGGAVLQVGSKGPSAPAFAYRIHFFSPSERVFSACSIGALSRVEVAKSTLADVRGVSTSSAWLTTAAAAAAAAGRGGGLGKRGRGGRGGAASALTNAFDRQPDAPPSRRRQRPVKEEEEDEDDGYGRTGGGTGESRRRRLHHGE</sequence>
<evidence type="ECO:0000256" key="2">
    <source>
        <dbReference type="ARBA" id="ARBA00010916"/>
    </source>
</evidence>
<proteinExistence type="inferred from homology"/>
<feature type="region of interest" description="Disordered" evidence="8">
    <location>
        <begin position="251"/>
        <end position="322"/>
    </location>
</feature>
<reference evidence="9 10" key="1">
    <citation type="journal article" date="2021" name="MBio">
        <title>A New Model Trypanosomatid, Novymonas esmeraldas: Genomic Perception of Its 'Candidatus Pandoraea novymonadis' Endosymbiont.</title>
        <authorList>
            <person name="Zakharova A."/>
            <person name="Saura A."/>
            <person name="Butenko A."/>
            <person name="Podesvova L."/>
            <person name="Warmusova S."/>
            <person name="Kostygov A.Y."/>
            <person name="Nenarokova A."/>
            <person name="Lukes J."/>
            <person name="Opperdoes F.R."/>
            <person name="Yurchenko V."/>
        </authorList>
    </citation>
    <scope>NUCLEOTIDE SEQUENCE [LARGE SCALE GENOMIC DNA]</scope>
    <source>
        <strain evidence="9 10">E262AT.01</strain>
    </source>
</reference>
<evidence type="ECO:0000256" key="5">
    <source>
        <dbReference type="ARBA" id="ARBA00023054"/>
    </source>
</evidence>